<dbReference type="OrthoDB" id="9815514at2"/>
<keyword evidence="2" id="KW-0067">ATP-binding</keyword>
<evidence type="ECO:0000313" key="2">
    <source>
        <dbReference type="EMBL" id="OQM73314.1"/>
    </source>
</evidence>
<proteinExistence type="predicted"/>
<dbReference type="RefSeq" id="WP_080921930.1">
    <property type="nucleotide sequence ID" value="NZ_MDET01000060.1"/>
</dbReference>
<feature type="chain" id="PRO_5013388650" evidence="1">
    <location>
        <begin position="25"/>
        <end position="277"/>
    </location>
</feature>
<evidence type="ECO:0000313" key="3">
    <source>
        <dbReference type="Proteomes" id="UP000191905"/>
    </source>
</evidence>
<reference evidence="2 3" key="1">
    <citation type="journal article" date="2016" name="Int. J. Syst. Evol. Microbiol.">
        <title>Pseudaminobacter manganicus sp. nov., isolated from sludge of a manganese mine.</title>
        <authorList>
            <person name="Li J."/>
            <person name="Huang J."/>
            <person name="Liao S."/>
            <person name="Wang G."/>
        </authorList>
    </citation>
    <scope>NUCLEOTIDE SEQUENCE [LARGE SCALE GENOMIC DNA]</scope>
    <source>
        <strain evidence="2 3">JH-7</strain>
    </source>
</reference>
<gene>
    <name evidence="2" type="ORF">BFN67_09345</name>
</gene>
<dbReference type="GO" id="GO:0005524">
    <property type="term" value="F:ATP binding"/>
    <property type="evidence" value="ECO:0007669"/>
    <property type="project" value="UniProtKB-KW"/>
</dbReference>
<evidence type="ECO:0000256" key="1">
    <source>
        <dbReference type="SAM" id="SignalP"/>
    </source>
</evidence>
<name>A0A1V8RJJ2_9HYPH</name>
<dbReference type="EMBL" id="MDET01000060">
    <property type="protein sequence ID" value="OQM73314.1"/>
    <property type="molecule type" value="Genomic_DNA"/>
</dbReference>
<keyword evidence="3" id="KW-1185">Reference proteome</keyword>
<keyword evidence="1" id="KW-0732">Signal</keyword>
<dbReference type="InterPro" id="IPR015000">
    <property type="entry name" value="EipB-like"/>
</dbReference>
<accession>A0A1V8RJJ2</accession>
<comment type="caution">
    <text evidence="2">The sequence shown here is derived from an EMBL/GenBank/DDBJ whole genome shotgun (WGS) entry which is preliminary data.</text>
</comment>
<feature type="signal peptide" evidence="1">
    <location>
        <begin position="1"/>
        <end position="24"/>
    </location>
</feature>
<sequence>MRASRPVFQAVLFSAFISAAPALAVPMLQPHRAVYDLALDKASDRSGITGLTGRMVYEFNGSPCDGYTVNFRFVTRITTSDVSRLTDQQTTTYEDAAGKTFSFFTKSFVDQAPDKEIKGTATKDAKGIEVKLERPQETTLQLAPTQFPTQHLFEMIEKAEKGETFYQTSLFDGSDDANKVMSTTVVVGKPAKIEKSDPELPALDRLGKDKFWPVDVAYFDTSSPDGGEEVPQYRISFKLHPNGLTRDLVMDYGDFSMTGKLVNLKLFDSPPNKSCNQ</sequence>
<dbReference type="Pfam" id="PF08904">
    <property type="entry name" value="EipB_like"/>
    <property type="match status" value="1"/>
</dbReference>
<dbReference type="Proteomes" id="UP000191905">
    <property type="component" value="Unassembled WGS sequence"/>
</dbReference>
<organism evidence="2 3">
    <name type="scientific">Manganibacter manganicus</name>
    <dbReference type="NCBI Taxonomy" id="1873176"/>
    <lineage>
        <taxon>Bacteria</taxon>
        <taxon>Pseudomonadati</taxon>
        <taxon>Pseudomonadota</taxon>
        <taxon>Alphaproteobacteria</taxon>
        <taxon>Hyphomicrobiales</taxon>
        <taxon>Phyllobacteriaceae</taxon>
        <taxon>Manganibacter</taxon>
    </lineage>
</organism>
<dbReference type="AlphaFoldDB" id="A0A1V8RJJ2"/>
<dbReference type="STRING" id="1873176.BFN67_09345"/>
<keyword evidence="2" id="KW-0547">Nucleotide-binding</keyword>
<protein>
    <submittedName>
        <fullName evidence="2">ATP-binding protein</fullName>
    </submittedName>
</protein>